<sequence length="94" mass="10762">MNFNFTTEDRNAGTISLYRTKKSLDDFISFNELTPELLHKLIDRIEIKANGGSRIFYRFSNPSVYSLLLTINAQHSTCTVCGKRTHSRGICYIP</sequence>
<comment type="caution">
    <text evidence="1">The sequence shown here is derived from an EMBL/GenBank/DDBJ whole genome shotgun (WGS) entry which is preliminary data.</text>
</comment>
<organism evidence="1 2">
    <name type="scientific">Paenibacillus lutrae</name>
    <dbReference type="NCBI Taxonomy" id="2078573"/>
    <lineage>
        <taxon>Bacteria</taxon>
        <taxon>Bacillati</taxon>
        <taxon>Bacillota</taxon>
        <taxon>Bacilli</taxon>
        <taxon>Bacillales</taxon>
        <taxon>Paenibacillaceae</taxon>
        <taxon>Paenibacillus</taxon>
    </lineage>
</organism>
<dbReference type="EMBL" id="RHLK01000009">
    <property type="protein sequence ID" value="MVP00967.1"/>
    <property type="molecule type" value="Genomic_DNA"/>
</dbReference>
<gene>
    <name evidence="1" type="ORF">EDM21_15800</name>
</gene>
<keyword evidence="2" id="KW-1185">Reference proteome</keyword>
<evidence type="ECO:0000313" key="1">
    <source>
        <dbReference type="EMBL" id="MVP00967.1"/>
    </source>
</evidence>
<proteinExistence type="predicted"/>
<dbReference type="Proteomes" id="UP000490800">
    <property type="component" value="Unassembled WGS sequence"/>
</dbReference>
<accession>A0A7X3K0D2</accession>
<protein>
    <submittedName>
        <fullName evidence="1">DUF4368 domain-containing protein</fullName>
    </submittedName>
</protein>
<dbReference type="OrthoDB" id="9769353at2"/>
<name>A0A7X3K0D2_9BACL</name>
<evidence type="ECO:0000313" key="2">
    <source>
        <dbReference type="Proteomes" id="UP000490800"/>
    </source>
</evidence>
<dbReference type="RefSeq" id="WP_157336954.1">
    <property type="nucleotide sequence ID" value="NZ_RHLK01000009.1"/>
</dbReference>
<dbReference type="AlphaFoldDB" id="A0A7X3K0D2"/>
<reference evidence="1 2" key="1">
    <citation type="journal article" date="2019" name="Microorganisms">
        <title>Paenibacillus lutrae sp. nov., A Chitinolytic Species Isolated from A River Otter in Castril Natural Park, Granada, Spain.</title>
        <authorList>
            <person name="Rodriguez M."/>
            <person name="Reina J.C."/>
            <person name="Bejar V."/>
            <person name="Llamas I."/>
        </authorList>
    </citation>
    <scope>NUCLEOTIDE SEQUENCE [LARGE SCALE GENOMIC DNA]</scope>
    <source>
        <strain evidence="1 2">N10</strain>
    </source>
</reference>